<evidence type="ECO:0008006" key="5">
    <source>
        <dbReference type="Google" id="ProtNLM"/>
    </source>
</evidence>
<dbReference type="RefSeq" id="WP_004213172.1">
    <property type="nucleotide sequence ID" value="NZ_AP018750.1"/>
</dbReference>
<accession>A0A2L1BWT0</accession>
<reference evidence="1 3" key="1">
    <citation type="submission" date="2018-06" db="EMBL/GenBank/DDBJ databases">
        <authorList>
            <consortium name="Pathogen Informatics"/>
            <person name="Doyle S."/>
        </authorList>
    </citation>
    <scope>NUCLEOTIDE SEQUENCE [LARGE SCALE GENOMIC DNA]</scope>
    <source>
        <strain evidence="1 3">NCTC9128</strain>
    </source>
</reference>
<gene>
    <name evidence="2" type="ORF">NCTC13635_01943</name>
    <name evidence="1" type="ORF">NCTC9128_06647</name>
</gene>
<dbReference type="PROSITE" id="PS51257">
    <property type="entry name" value="PROKAR_LIPOPROTEIN"/>
    <property type="match status" value="1"/>
</dbReference>
<protein>
    <recommendedName>
        <fullName evidence="5">Lipoprotein</fullName>
    </recommendedName>
</protein>
<evidence type="ECO:0000313" key="1">
    <source>
        <dbReference type="EMBL" id="SQC40645.1"/>
    </source>
</evidence>
<evidence type="ECO:0000313" key="3">
    <source>
        <dbReference type="Proteomes" id="UP000251088"/>
    </source>
</evidence>
<proteinExistence type="predicted"/>
<dbReference type="Proteomes" id="UP000251088">
    <property type="component" value="Unassembled WGS sequence"/>
</dbReference>
<dbReference type="EMBL" id="UAWN01000015">
    <property type="protein sequence ID" value="SQC40645.1"/>
    <property type="molecule type" value="Genomic_DNA"/>
</dbReference>
<reference evidence="2 4" key="2">
    <citation type="submission" date="2018-12" db="EMBL/GenBank/DDBJ databases">
        <authorList>
            <consortium name="Pathogen Informatics"/>
        </authorList>
    </citation>
    <scope>NUCLEOTIDE SEQUENCE [LARGE SCALE GENOMIC DNA]</scope>
    <source>
        <strain evidence="2 4">NCTC13635</strain>
    </source>
</reference>
<evidence type="ECO:0000313" key="2">
    <source>
        <dbReference type="EMBL" id="VEB01278.1"/>
    </source>
</evidence>
<name>A0A2L1BWT0_KLEPN</name>
<sequence length="157" mass="17554">MKYLTGLLFLSVMVIAGCGDTPDSQLINDAHESVKKELAKKYKPGECQKWQFMESSGVIKAGASKLVCDSEFNIDKGLRFSEEKVYRHDGFNAVCGKVSGYTDVGKISGEYIFTDKQADNVIIKASKSELAMVNNETSRKLQKLYDDLFNLEMKNCK</sequence>
<dbReference type="EMBL" id="LR134162">
    <property type="protein sequence ID" value="VEB01278.1"/>
    <property type="molecule type" value="Genomic_DNA"/>
</dbReference>
<evidence type="ECO:0000313" key="4">
    <source>
        <dbReference type="Proteomes" id="UP000282433"/>
    </source>
</evidence>
<dbReference type="AlphaFoldDB" id="A0A2L1BWT0"/>
<organism evidence="1 3">
    <name type="scientific">Klebsiella pneumoniae</name>
    <dbReference type="NCBI Taxonomy" id="573"/>
    <lineage>
        <taxon>Bacteria</taxon>
        <taxon>Pseudomonadati</taxon>
        <taxon>Pseudomonadota</taxon>
        <taxon>Gammaproteobacteria</taxon>
        <taxon>Enterobacterales</taxon>
        <taxon>Enterobacteriaceae</taxon>
        <taxon>Klebsiella/Raoultella group</taxon>
        <taxon>Klebsiella</taxon>
        <taxon>Klebsiella pneumoniae complex</taxon>
    </lineage>
</organism>
<dbReference type="Proteomes" id="UP000282433">
    <property type="component" value="Chromosome"/>
</dbReference>